<protein>
    <submittedName>
        <fullName evidence="1">Uncharacterized protein</fullName>
    </submittedName>
</protein>
<organism evidence="1 2">
    <name type="scientific">Paramecium primaurelia</name>
    <dbReference type="NCBI Taxonomy" id="5886"/>
    <lineage>
        <taxon>Eukaryota</taxon>
        <taxon>Sar</taxon>
        <taxon>Alveolata</taxon>
        <taxon>Ciliophora</taxon>
        <taxon>Intramacronucleata</taxon>
        <taxon>Oligohymenophorea</taxon>
        <taxon>Peniculida</taxon>
        <taxon>Parameciidae</taxon>
        <taxon>Paramecium</taxon>
    </lineage>
</organism>
<dbReference type="AlphaFoldDB" id="A0A8S1MA03"/>
<proteinExistence type="predicted"/>
<reference evidence="1" key="1">
    <citation type="submission" date="2021-01" db="EMBL/GenBank/DDBJ databases">
        <authorList>
            <consortium name="Genoscope - CEA"/>
            <person name="William W."/>
        </authorList>
    </citation>
    <scope>NUCLEOTIDE SEQUENCE</scope>
</reference>
<comment type="caution">
    <text evidence="1">The sequence shown here is derived from an EMBL/GenBank/DDBJ whole genome shotgun (WGS) entry which is preliminary data.</text>
</comment>
<dbReference type="EMBL" id="CAJJDM010000053">
    <property type="protein sequence ID" value="CAD8074831.1"/>
    <property type="molecule type" value="Genomic_DNA"/>
</dbReference>
<evidence type="ECO:0000313" key="2">
    <source>
        <dbReference type="Proteomes" id="UP000688137"/>
    </source>
</evidence>
<sequence>MNNEINIRQLLYYKNYSLKTSLLQITNPTSQQSISLMTHYLTKDQHTVHSQQDLRLYTNFTKSTILHHINLHYCSVILMNNSNLITTYVLPLLRYKYSLLIKNCSIKNSQNLFLNLYTYLNKLSKKIKLLWNIINCDFKSLNLNKCKDHFEYYQFKLQLYINNYVDSKQNFYTQTQMFF</sequence>
<accession>A0A8S1MA03</accession>
<evidence type="ECO:0000313" key="1">
    <source>
        <dbReference type="EMBL" id="CAD8074831.1"/>
    </source>
</evidence>
<name>A0A8S1MA03_PARPR</name>
<keyword evidence="2" id="KW-1185">Reference proteome</keyword>
<dbReference type="Proteomes" id="UP000688137">
    <property type="component" value="Unassembled WGS sequence"/>
</dbReference>
<gene>
    <name evidence="1" type="ORF">PPRIM_AZ9-3.1.T0530176</name>
</gene>